<feature type="transmembrane region" description="Helical" evidence="1">
    <location>
        <begin position="21"/>
        <end position="42"/>
    </location>
</feature>
<dbReference type="Pfam" id="PF19578">
    <property type="entry name" value="DUF6090"/>
    <property type="match status" value="1"/>
</dbReference>
<keyword evidence="3" id="KW-1185">Reference proteome</keyword>
<dbReference type="InterPro" id="IPR045749">
    <property type="entry name" value="DUF6090"/>
</dbReference>
<sequence length="346" mass="40846">MIKFFRKIRQKLVSENKFSKYLIYAIGEIILVVIGILIALSINNWNENISNQLRFENILSELRDDLKTDIINSEKILNSNKKVDSLSRLILEQKISKDEYLEKGPGNLFWIGLQFSAFDYQKTAFKKFENFQGIIPEKYLSIVKNVNYYYNDLGQLHDDRYLNFRQQVKDRHDYLATKTNWYYLMKENKTTTEMIHFYINDPIYKNWISQHESDNTAGKYGTIKSMQSNGFGLLQTLTKLLGDSYMINNKNIIEKYGSPLNNINDFIGTYESMQTKNKRQYTQKNGYLYDDIYILKQIKKDTFIYVDYSSWEIVFTRDSNGMVNGIKQNYLKDSTKNQTAIKISSQ</sequence>
<evidence type="ECO:0000256" key="1">
    <source>
        <dbReference type="SAM" id="Phobius"/>
    </source>
</evidence>
<keyword evidence="1" id="KW-1133">Transmembrane helix</keyword>
<name>A0ABW5WQA7_9FLAO</name>
<reference evidence="3" key="1">
    <citation type="journal article" date="2019" name="Int. J. Syst. Evol. Microbiol.">
        <title>The Global Catalogue of Microorganisms (GCM) 10K type strain sequencing project: providing services to taxonomists for standard genome sequencing and annotation.</title>
        <authorList>
            <consortium name="The Broad Institute Genomics Platform"/>
            <consortium name="The Broad Institute Genome Sequencing Center for Infectious Disease"/>
            <person name="Wu L."/>
            <person name="Ma J."/>
        </authorList>
    </citation>
    <scope>NUCLEOTIDE SEQUENCE [LARGE SCALE GENOMIC DNA]</scope>
    <source>
        <strain evidence="3">KCTC 32141</strain>
    </source>
</reference>
<keyword evidence="1" id="KW-0812">Transmembrane</keyword>
<dbReference type="RefSeq" id="WP_183490519.1">
    <property type="nucleotide sequence ID" value="NZ_JBHUOV010000013.1"/>
</dbReference>
<dbReference type="EMBL" id="JBHUOV010000013">
    <property type="protein sequence ID" value="MFD2824524.1"/>
    <property type="molecule type" value="Genomic_DNA"/>
</dbReference>
<organism evidence="2 3">
    <name type="scientific">Lacinutrix iliipiscaria</name>
    <dbReference type="NCBI Taxonomy" id="1230532"/>
    <lineage>
        <taxon>Bacteria</taxon>
        <taxon>Pseudomonadati</taxon>
        <taxon>Bacteroidota</taxon>
        <taxon>Flavobacteriia</taxon>
        <taxon>Flavobacteriales</taxon>
        <taxon>Flavobacteriaceae</taxon>
        <taxon>Lacinutrix</taxon>
    </lineage>
</organism>
<comment type="caution">
    <text evidence="2">The sequence shown here is derived from an EMBL/GenBank/DDBJ whole genome shotgun (WGS) entry which is preliminary data.</text>
</comment>
<accession>A0ABW5WQA7</accession>
<keyword evidence="1" id="KW-0472">Membrane</keyword>
<proteinExistence type="predicted"/>
<evidence type="ECO:0000313" key="2">
    <source>
        <dbReference type="EMBL" id="MFD2824524.1"/>
    </source>
</evidence>
<evidence type="ECO:0000313" key="3">
    <source>
        <dbReference type="Proteomes" id="UP001597533"/>
    </source>
</evidence>
<protein>
    <submittedName>
        <fullName evidence="2">DUF6090 family protein</fullName>
    </submittedName>
</protein>
<gene>
    <name evidence="2" type="ORF">ACFS5M_12650</name>
</gene>
<dbReference type="Proteomes" id="UP001597533">
    <property type="component" value="Unassembled WGS sequence"/>
</dbReference>